<dbReference type="EMBL" id="MKQR01000009">
    <property type="protein sequence ID" value="OLR93841.1"/>
    <property type="molecule type" value="Genomic_DNA"/>
</dbReference>
<gene>
    <name evidence="2" type="ORF">BJP25_16590</name>
</gene>
<dbReference type="OrthoDB" id="5422338at2"/>
<keyword evidence="3" id="KW-1185">Reference proteome</keyword>
<accession>A0A1Q9LPA7</accession>
<dbReference type="InterPro" id="IPR000073">
    <property type="entry name" value="AB_hydrolase_1"/>
</dbReference>
<sequence>MRATGRRALADGAELAFTRTGDPGAGVTVVLAHSYAHDRRVWHRIVDQLPAAAERPVAVLAYDHRGHGESSPATPTTAVIGRLADDLAELVAAEVPEGRLVLVGHGMGGLVITSATTRHRDVLGHRLGGLAFLGTGASWLAETSTAWPGSLGALVRDLGAILGRRVPSPLGHGLDKATTTGIRWLLLGDDPDPDDVELVARVVSAHWPDTAVLFRPGLDRFGRQAALDFAADVPVLAVVGERDRLVPTAHAAVLAARSTDGTALVLPGVGHMVPLEAAPLVLPRLVGMAHAALRSG</sequence>
<comment type="caution">
    <text evidence="2">The sequence shown here is derived from an EMBL/GenBank/DDBJ whole genome shotgun (WGS) entry which is preliminary data.</text>
</comment>
<dbReference type="InterPro" id="IPR029058">
    <property type="entry name" value="AB_hydrolase_fold"/>
</dbReference>
<dbReference type="Gene3D" id="3.40.50.1820">
    <property type="entry name" value="alpha/beta hydrolase"/>
    <property type="match status" value="1"/>
</dbReference>
<dbReference type="Pfam" id="PF12697">
    <property type="entry name" value="Abhydrolase_6"/>
    <property type="match status" value="1"/>
</dbReference>
<dbReference type="InterPro" id="IPR050228">
    <property type="entry name" value="Carboxylesterase_BioH"/>
</dbReference>
<dbReference type="Proteomes" id="UP000186040">
    <property type="component" value="Unassembled WGS sequence"/>
</dbReference>
<evidence type="ECO:0000259" key="1">
    <source>
        <dbReference type="Pfam" id="PF12697"/>
    </source>
</evidence>
<dbReference type="SUPFAM" id="SSF53474">
    <property type="entry name" value="alpha/beta-Hydrolases"/>
    <property type="match status" value="1"/>
</dbReference>
<name>A0A1Q9LPA7_9PSEU</name>
<proteinExistence type="predicted"/>
<evidence type="ECO:0000313" key="2">
    <source>
        <dbReference type="EMBL" id="OLR93841.1"/>
    </source>
</evidence>
<dbReference type="STRING" id="1193682.BJP25_16590"/>
<feature type="domain" description="AB hydrolase-1" evidence="1">
    <location>
        <begin position="29"/>
        <end position="277"/>
    </location>
</feature>
<dbReference type="GO" id="GO:0003824">
    <property type="term" value="F:catalytic activity"/>
    <property type="evidence" value="ECO:0007669"/>
    <property type="project" value="UniProtKB-ARBA"/>
</dbReference>
<evidence type="ECO:0000313" key="3">
    <source>
        <dbReference type="Proteomes" id="UP000186040"/>
    </source>
</evidence>
<organism evidence="2 3">
    <name type="scientific">Actinokineospora bangkokensis</name>
    <dbReference type="NCBI Taxonomy" id="1193682"/>
    <lineage>
        <taxon>Bacteria</taxon>
        <taxon>Bacillati</taxon>
        <taxon>Actinomycetota</taxon>
        <taxon>Actinomycetes</taxon>
        <taxon>Pseudonocardiales</taxon>
        <taxon>Pseudonocardiaceae</taxon>
        <taxon>Actinokineospora</taxon>
    </lineage>
</organism>
<dbReference type="PANTHER" id="PTHR43194">
    <property type="entry name" value="HYDROLASE ALPHA/BETA FOLD FAMILY"/>
    <property type="match status" value="1"/>
</dbReference>
<reference evidence="2 3" key="1">
    <citation type="submission" date="2016-10" db="EMBL/GenBank/DDBJ databases">
        <title>The Draft Genome Sequence of Actinokineospora bangkokensis 44EHWT reveals the biosynthetic pathway of antifungal compounds Thailandins with unusual extender unit butylmalonyl-CoA.</title>
        <authorList>
            <person name="Greule A."/>
            <person name="Intra B."/>
            <person name="Flemming S."/>
            <person name="Rommel M.G."/>
            <person name="Panbangred W."/>
            <person name="Bechthold A."/>
        </authorList>
    </citation>
    <scope>NUCLEOTIDE SEQUENCE [LARGE SCALE GENOMIC DNA]</scope>
    <source>
        <strain evidence="2 3">44EHW</strain>
    </source>
</reference>
<dbReference type="PANTHER" id="PTHR43194:SF5">
    <property type="entry name" value="PIMELOYL-[ACYL-CARRIER PROTEIN] METHYL ESTER ESTERASE"/>
    <property type="match status" value="1"/>
</dbReference>
<dbReference type="AlphaFoldDB" id="A0A1Q9LPA7"/>
<protein>
    <recommendedName>
        <fullName evidence="1">AB hydrolase-1 domain-containing protein</fullName>
    </recommendedName>
</protein>
<dbReference type="RefSeq" id="WP_075974740.1">
    <property type="nucleotide sequence ID" value="NZ_MKQR01000009.1"/>
</dbReference>